<accession>A0ABV8MWJ5</accession>
<dbReference type="Pfam" id="PF05936">
    <property type="entry name" value="T6SS_VasE"/>
    <property type="match status" value="1"/>
</dbReference>
<comment type="caution">
    <text evidence="1">The sequence shown here is derived from an EMBL/GenBank/DDBJ whole genome shotgun (WGS) entry which is preliminary data.</text>
</comment>
<name>A0ABV8MWJ5_9NEIS</name>
<keyword evidence="2" id="KW-1185">Reference proteome</keyword>
<sequence length="443" mass="49319">MNTNKVVWTEGLFIQPHHFQQFERYLENFVERRGNPLWPWGWGFGTLRIDPAQLKLGKFALHSASGVFRDGTPFTCGIDDPMPAALDIPSDCKDQRVMLALPLPVSGETEVALEPGSARLARYIAGETEVDDVTALARPATLLVGRLNARLMLERDVSGAYTALPVARIQERRADGEVVLDERYIPPMLSAAADPRLDGYLRELIGLVRQRALHLAQRINQPGRGSVAEVAEYLLLQTLNRYAPLLSHLLDVPMLHPSRLFSSALMLAGDLAVFGREDRLPADFPPYDHDDVNPPFVALMHDLRHSLALVMESGAVAIELEDRKFGVRVAIVPDLELLRSAGFVLAVRAQVPAEALRLRLPTQIKIGPIDKIRDLINLQLPGIGVQSLPVAPRQIPYHAGFHYFELDTNNELWPQLERSGGLALHLAGEFPGLELEFWAIKRQ</sequence>
<dbReference type="RefSeq" id="WP_378168180.1">
    <property type="nucleotide sequence ID" value="NZ_JBHSBU010000002.1"/>
</dbReference>
<dbReference type="NCBIfam" id="TIGR03353">
    <property type="entry name" value="VI_chp_4"/>
    <property type="match status" value="1"/>
</dbReference>
<dbReference type="PANTHER" id="PTHR35566">
    <property type="entry name" value="BLR3599 PROTEIN"/>
    <property type="match status" value="1"/>
</dbReference>
<organism evidence="1 2">
    <name type="scientific">Chitinimonas lacunae</name>
    <dbReference type="NCBI Taxonomy" id="1963018"/>
    <lineage>
        <taxon>Bacteria</taxon>
        <taxon>Pseudomonadati</taxon>
        <taxon>Pseudomonadota</taxon>
        <taxon>Betaproteobacteria</taxon>
        <taxon>Neisseriales</taxon>
        <taxon>Chitinibacteraceae</taxon>
        <taxon>Chitinimonas</taxon>
    </lineage>
</organism>
<proteinExistence type="predicted"/>
<protein>
    <submittedName>
        <fullName evidence="1">Type VI secretion system baseplate subunit TssK</fullName>
    </submittedName>
</protein>
<dbReference type="InterPro" id="IPR010263">
    <property type="entry name" value="T6SS_TssK"/>
</dbReference>
<dbReference type="PANTHER" id="PTHR35566:SF1">
    <property type="entry name" value="TYPE VI SECRETION SYSTEM BASEPLATE COMPONENT TSSK1"/>
    <property type="match status" value="1"/>
</dbReference>
<evidence type="ECO:0000313" key="2">
    <source>
        <dbReference type="Proteomes" id="UP001595791"/>
    </source>
</evidence>
<reference evidence="2" key="1">
    <citation type="journal article" date="2019" name="Int. J. Syst. Evol. Microbiol.">
        <title>The Global Catalogue of Microorganisms (GCM) 10K type strain sequencing project: providing services to taxonomists for standard genome sequencing and annotation.</title>
        <authorList>
            <consortium name="The Broad Institute Genomics Platform"/>
            <consortium name="The Broad Institute Genome Sequencing Center for Infectious Disease"/>
            <person name="Wu L."/>
            <person name="Ma J."/>
        </authorList>
    </citation>
    <scope>NUCLEOTIDE SEQUENCE [LARGE SCALE GENOMIC DNA]</scope>
    <source>
        <strain evidence="2">LMG 29894</strain>
    </source>
</reference>
<gene>
    <name evidence="1" type="primary">tssK</name>
    <name evidence="1" type="ORF">ACFOW7_20545</name>
</gene>
<dbReference type="EMBL" id="JBHSBU010000002">
    <property type="protein sequence ID" value="MFC4161729.1"/>
    <property type="molecule type" value="Genomic_DNA"/>
</dbReference>
<evidence type="ECO:0000313" key="1">
    <source>
        <dbReference type="EMBL" id="MFC4161729.1"/>
    </source>
</evidence>
<dbReference type="Proteomes" id="UP001595791">
    <property type="component" value="Unassembled WGS sequence"/>
</dbReference>